<dbReference type="Gene3D" id="3.30.1330.40">
    <property type="entry name" value="RutC-like"/>
    <property type="match status" value="1"/>
</dbReference>
<dbReference type="InterPro" id="IPR006175">
    <property type="entry name" value="YjgF/YER057c/UK114"/>
</dbReference>
<evidence type="ECO:0000313" key="2">
    <source>
        <dbReference type="EMBL" id="ETX05310.1"/>
    </source>
</evidence>
<organism evidence="2 3">
    <name type="scientific">Candidatus Entotheonella gemina</name>
    <dbReference type="NCBI Taxonomy" id="1429439"/>
    <lineage>
        <taxon>Bacteria</taxon>
        <taxon>Pseudomonadati</taxon>
        <taxon>Nitrospinota/Tectimicrobiota group</taxon>
        <taxon>Candidatus Tectimicrobiota</taxon>
        <taxon>Candidatus Entotheonellia</taxon>
        <taxon>Candidatus Entotheonellales</taxon>
        <taxon>Candidatus Entotheonellaceae</taxon>
        <taxon>Candidatus Entotheonella</taxon>
    </lineage>
</organism>
<dbReference type="Proteomes" id="UP000019140">
    <property type="component" value="Unassembled WGS sequence"/>
</dbReference>
<dbReference type="InterPro" id="IPR035959">
    <property type="entry name" value="RutC-like_sf"/>
</dbReference>
<dbReference type="GO" id="GO:0005829">
    <property type="term" value="C:cytosol"/>
    <property type="evidence" value="ECO:0007669"/>
    <property type="project" value="TreeGrafter"/>
</dbReference>
<evidence type="ECO:0000313" key="3">
    <source>
        <dbReference type="Proteomes" id="UP000019140"/>
    </source>
</evidence>
<keyword evidence="3" id="KW-1185">Reference proteome</keyword>
<dbReference type="AlphaFoldDB" id="W4M543"/>
<dbReference type="GO" id="GO:0019239">
    <property type="term" value="F:deaminase activity"/>
    <property type="evidence" value="ECO:0007669"/>
    <property type="project" value="TreeGrafter"/>
</dbReference>
<dbReference type="SUPFAM" id="SSF55298">
    <property type="entry name" value="YjgF-like"/>
    <property type="match status" value="1"/>
</dbReference>
<dbReference type="PANTHER" id="PTHR11803">
    <property type="entry name" value="2-IMINOBUTANOATE/2-IMINOPROPANOATE DEAMINASE RIDA"/>
    <property type="match status" value="1"/>
</dbReference>
<comment type="similarity">
    <text evidence="1">Belongs to the RutC family.</text>
</comment>
<reference evidence="2 3" key="1">
    <citation type="journal article" date="2014" name="Nature">
        <title>An environmental bacterial taxon with a large and distinct metabolic repertoire.</title>
        <authorList>
            <person name="Wilson M.C."/>
            <person name="Mori T."/>
            <person name="Ruckert C."/>
            <person name="Uria A.R."/>
            <person name="Helf M.J."/>
            <person name="Takada K."/>
            <person name="Gernert C."/>
            <person name="Steffens U.A."/>
            <person name="Heycke N."/>
            <person name="Schmitt S."/>
            <person name="Rinke C."/>
            <person name="Helfrich E.J."/>
            <person name="Brachmann A.O."/>
            <person name="Gurgui C."/>
            <person name="Wakimoto T."/>
            <person name="Kracht M."/>
            <person name="Crusemann M."/>
            <person name="Hentschel U."/>
            <person name="Abe I."/>
            <person name="Matsunaga S."/>
            <person name="Kalinowski J."/>
            <person name="Takeyama H."/>
            <person name="Piel J."/>
        </authorList>
    </citation>
    <scope>NUCLEOTIDE SEQUENCE [LARGE SCALE GENOMIC DNA]</scope>
    <source>
        <strain evidence="3">TSY2</strain>
    </source>
</reference>
<dbReference type="Pfam" id="PF01042">
    <property type="entry name" value="Ribonuc_L-PSP"/>
    <property type="match status" value="1"/>
</dbReference>
<sequence length="128" mass="13975">MAHTNIVSEQAKPVSNYQVATRQESGRLMYISGQVAWDAAGNVVGKGDIAAQARQVFGNLRQVLEDAGGGLDNLLKITTYVTDINHYPSVIEVRKAFFPDELPASTLIVIESLFDRDWLLEVEGIAAV</sequence>
<dbReference type="HOGENOM" id="CLU_100715_4_2_7"/>
<name>W4M543_9BACT</name>
<proteinExistence type="inferred from homology"/>
<protein>
    <submittedName>
        <fullName evidence="2">Uncharacterized protein</fullName>
    </submittedName>
</protein>
<comment type="caution">
    <text evidence="2">The sequence shown here is derived from an EMBL/GenBank/DDBJ whole genome shotgun (WGS) entry which is preliminary data.</text>
</comment>
<dbReference type="EMBL" id="AZHX01000982">
    <property type="protein sequence ID" value="ETX05310.1"/>
    <property type="molecule type" value="Genomic_DNA"/>
</dbReference>
<evidence type="ECO:0000256" key="1">
    <source>
        <dbReference type="ARBA" id="ARBA00010552"/>
    </source>
</evidence>
<dbReference type="CDD" id="cd00448">
    <property type="entry name" value="YjgF_YER057c_UK114_family"/>
    <property type="match status" value="1"/>
</dbReference>
<dbReference type="PANTHER" id="PTHR11803:SF58">
    <property type="entry name" value="PROTEIN HMF1-RELATED"/>
    <property type="match status" value="1"/>
</dbReference>
<gene>
    <name evidence="2" type="ORF">ETSY2_23695</name>
</gene>
<accession>W4M543</accession>